<reference evidence="2 3" key="1">
    <citation type="submission" date="2021-03" db="EMBL/GenBank/DDBJ databases">
        <title>Thiomicrorhabdus sp.nov.,novel sulfur-oxidizing bacteria isolated from coastal sediment.</title>
        <authorList>
            <person name="Liu X."/>
        </authorList>
    </citation>
    <scope>NUCLEOTIDE SEQUENCE [LARGE SCALE GENOMIC DNA]</scope>
    <source>
        <strain evidence="2 3">6S2-11</strain>
    </source>
</reference>
<accession>A0ABS3Q730</accession>
<evidence type="ECO:0000313" key="2">
    <source>
        <dbReference type="EMBL" id="MBO1928071.1"/>
    </source>
</evidence>
<evidence type="ECO:0000313" key="3">
    <source>
        <dbReference type="Proteomes" id="UP000664835"/>
    </source>
</evidence>
<comment type="caution">
    <text evidence="2">The sequence shown here is derived from an EMBL/GenBank/DDBJ whole genome shotgun (WGS) entry which is preliminary data.</text>
</comment>
<organism evidence="2 3">
    <name type="scientific">Thiomicrorhabdus marina</name>
    <dbReference type="NCBI Taxonomy" id="2818442"/>
    <lineage>
        <taxon>Bacteria</taxon>
        <taxon>Pseudomonadati</taxon>
        <taxon>Pseudomonadota</taxon>
        <taxon>Gammaproteobacteria</taxon>
        <taxon>Thiotrichales</taxon>
        <taxon>Piscirickettsiaceae</taxon>
        <taxon>Thiomicrorhabdus</taxon>
    </lineage>
</organism>
<name>A0ABS3Q730_9GAMM</name>
<dbReference type="RefSeq" id="WP_208150686.1">
    <property type="nucleotide sequence ID" value="NZ_JAGETV010000025.1"/>
</dbReference>
<feature type="domain" description="PilZ" evidence="1">
    <location>
        <begin position="18"/>
        <end position="118"/>
    </location>
</feature>
<gene>
    <name evidence="2" type="ORF">J3998_10835</name>
</gene>
<dbReference type="EMBL" id="JAGETV010000025">
    <property type="protein sequence ID" value="MBO1928071.1"/>
    <property type="molecule type" value="Genomic_DNA"/>
</dbReference>
<dbReference type="Proteomes" id="UP000664835">
    <property type="component" value="Unassembled WGS sequence"/>
</dbReference>
<evidence type="ECO:0000259" key="1">
    <source>
        <dbReference type="Pfam" id="PF07238"/>
    </source>
</evidence>
<protein>
    <submittedName>
        <fullName evidence="2">PilZ domain-containing protein</fullName>
    </submittedName>
</protein>
<sequence length="136" mass="15444">MQTETVLDPNTADIDTINRRQSPRQDACIPSVLVDKQSMSYTTIMDFSEGGIRLRTSIPLQMDDEIEVIIKPYNNPTARPIHLKLEVKHCRVEDEESFSIGTQLKNYFDDIMSTLQNYAMPSKSTSFNSRLASILA</sequence>
<dbReference type="InterPro" id="IPR009875">
    <property type="entry name" value="PilZ_domain"/>
</dbReference>
<dbReference type="SUPFAM" id="SSF141371">
    <property type="entry name" value="PilZ domain-like"/>
    <property type="match status" value="1"/>
</dbReference>
<dbReference type="Pfam" id="PF07238">
    <property type="entry name" value="PilZ"/>
    <property type="match status" value="1"/>
</dbReference>
<dbReference type="Gene3D" id="2.40.10.220">
    <property type="entry name" value="predicted glycosyltransferase like domains"/>
    <property type="match status" value="1"/>
</dbReference>
<proteinExistence type="predicted"/>
<keyword evidence="3" id="KW-1185">Reference proteome</keyword>